<organism evidence="2 3">
    <name type="scientific">Brevundimonas diminuta</name>
    <name type="common">Pseudomonas diminuta</name>
    <dbReference type="NCBI Taxonomy" id="293"/>
    <lineage>
        <taxon>Bacteria</taxon>
        <taxon>Pseudomonadati</taxon>
        <taxon>Pseudomonadota</taxon>
        <taxon>Alphaproteobacteria</taxon>
        <taxon>Caulobacterales</taxon>
        <taxon>Caulobacteraceae</taxon>
        <taxon>Brevundimonas</taxon>
    </lineage>
</organism>
<protein>
    <submittedName>
        <fullName evidence="2">Uncharacterized protein</fullName>
    </submittedName>
</protein>
<gene>
    <name evidence="2" type="ORF">CD943_04405</name>
</gene>
<accession>A0A1Z3LVF1</accession>
<dbReference type="AlphaFoldDB" id="A0A1Z3LVF1"/>
<sequence>MDTNGQRLLFRDVLVATQHQAAMIEQSSFMAEAVQNRCRQTSAHHPKVDVRRGDRVMPAS</sequence>
<proteinExistence type="predicted"/>
<dbReference type="Proteomes" id="UP000197024">
    <property type="component" value="Chromosome"/>
</dbReference>
<reference evidence="2 3" key="1">
    <citation type="submission" date="2017-06" db="EMBL/GenBank/DDBJ databases">
        <title>Biodegradation of gentamicin by bacterial consortia AMQD4 in synthetic medium and raw gentamicin sewage.</title>
        <authorList>
            <person name="Chang H."/>
            <person name="Feng Y."/>
            <person name="Li Z."/>
            <person name="Xue J."/>
            <person name="Cheng D."/>
        </authorList>
    </citation>
    <scope>NUCLEOTIDE SEQUENCE [LARGE SCALE GENOMIC DNA]</scope>
    <source>
        <strain evidence="2 3">BZC3</strain>
    </source>
</reference>
<evidence type="ECO:0000313" key="2">
    <source>
        <dbReference type="EMBL" id="ASD26194.1"/>
    </source>
</evidence>
<dbReference type="EMBL" id="CP021995">
    <property type="protein sequence ID" value="ASD26194.1"/>
    <property type="molecule type" value="Genomic_DNA"/>
</dbReference>
<name>A0A1Z3LVF1_BREDI</name>
<reference evidence="2 3" key="2">
    <citation type="submission" date="2017-06" db="EMBL/GenBank/DDBJ databases">
        <authorList>
            <person name="Kim H.J."/>
            <person name="Triplett B.A."/>
        </authorList>
    </citation>
    <scope>NUCLEOTIDE SEQUENCE [LARGE SCALE GENOMIC DNA]</scope>
    <source>
        <strain evidence="2 3">BZC3</strain>
    </source>
</reference>
<evidence type="ECO:0000313" key="3">
    <source>
        <dbReference type="Proteomes" id="UP000197024"/>
    </source>
</evidence>
<feature type="compositionally biased region" description="Basic and acidic residues" evidence="1">
    <location>
        <begin position="46"/>
        <end position="60"/>
    </location>
</feature>
<feature type="region of interest" description="Disordered" evidence="1">
    <location>
        <begin position="40"/>
        <end position="60"/>
    </location>
</feature>
<evidence type="ECO:0000256" key="1">
    <source>
        <dbReference type="SAM" id="MobiDB-lite"/>
    </source>
</evidence>